<dbReference type="RefSeq" id="WP_082366407.1">
    <property type="nucleotide sequence ID" value="NZ_CP035000.1"/>
</dbReference>
<dbReference type="EMBL" id="CP035000">
    <property type="protein sequence ID" value="QAS81460.1"/>
    <property type="molecule type" value="Genomic_DNA"/>
</dbReference>
<gene>
    <name evidence="1" type="ORF">CO657_26520</name>
</gene>
<keyword evidence="1" id="KW-0614">Plasmid</keyword>
<dbReference type="Proteomes" id="UP000220927">
    <property type="component" value="Plasmid pRapFH23b"/>
</dbReference>
<proteinExistence type="predicted"/>
<evidence type="ECO:0000313" key="2">
    <source>
        <dbReference type="Proteomes" id="UP000220927"/>
    </source>
</evidence>
<organism evidence="1 2">
    <name type="scientific">Rhizobium acidisoli</name>
    <dbReference type="NCBI Taxonomy" id="1538158"/>
    <lineage>
        <taxon>Bacteria</taxon>
        <taxon>Pseudomonadati</taxon>
        <taxon>Pseudomonadota</taxon>
        <taxon>Alphaproteobacteria</taxon>
        <taxon>Hyphomicrobiales</taxon>
        <taxon>Rhizobiaceae</taxon>
        <taxon>Rhizobium/Agrobacterium group</taxon>
        <taxon>Rhizobium</taxon>
    </lineage>
</organism>
<dbReference type="KEGG" id="rad:CO657_26520"/>
<name>A0AAE5WS43_9HYPH</name>
<protein>
    <submittedName>
        <fullName evidence="1">YkgJ family cysteine cluster protein</fullName>
    </submittedName>
</protein>
<dbReference type="Pfam" id="PF03692">
    <property type="entry name" value="CxxCxxCC"/>
    <property type="match status" value="1"/>
</dbReference>
<sequence length="106" mass="11297">MNSLSDLDCQTCGACCSFSSDWPRFSTESDAALDLLPPRFVAADETGMRCDGSRCAALSGRVGVETSCLVYDIRPVVCRECIPGDAACLMARDAFGLTLPSDRSAF</sequence>
<dbReference type="InterPro" id="IPR005358">
    <property type="entry name" value="Puta_zinc/iron-chelating_dom"/>
</dbReference>
<evidence type="ECO:0000313" key="1">
    <source>
        <dbReference type="EMBL" id="QAS81460.1"/>
    </source>
</evidence>
<reference evidence="1 2" key="1">
    <citation type="submission" date="2019-01" db="EMBL/GenBank/DDBJ databases">
        <title>Genomic insights into the origins and evolution of symbiotic genes in the Phaseolus vulgaris microsymbionts.</title>
        <authorList>
            <person name="Tong W."/>
        </authorList>
    </citation>
    <scope>NUCLEOTIDE SEQUENCE [LARGE SCALE GENOMIC DNA]</scope>
    <source>
        <strain evidence="1 2">FH23</strain>
        <plasmid evidence="2">prapfh23b</plasmid>
    </source>
</reference>
<dbReference type="AlphaFoldDB" id="A0AAE5WS43"/>
<geneLocation type="plasmid" evidence="2">
    <name>prapfh23b</name>
</geneLocation>
<accession>A0AAE5WS43</accession>
<keyword evidence="2" id="KW-1185">Reference proteome</keyword>